<evidence type="ECO:0000313" key="1">
    <source>
        <dbReference type="EMBL" id="CAN0554418.1"/>
    </source>
</evidence>
<dbReference type="EMBL" id="OX596091">
    <property type="protein sequence ID" value="CAN0554418.1"/>
    <property type="molecule type" value="Genomic_DNA"/>
</dbReference>
<dbReference type="Proteomes" id="UP001162501">
    <property type="component" value="Chromosome 7"/>
</dbReference>
<name>A0AC60A4R5_RANTA</name>
<organism evidence="1 2">
    <name type="scientific">Rangifer tarandus platyrhynchus</name>
    <name type="common">Svalbard reindeer</name>
    <dbReference type="NCBI Taxonomy" id="3082113"/>
    <lineage>
        <taxon>Eukaryota</taxon>
        <taxon>Metazoa</taxon>
        <taxon>Chordata</taxon>
        <taxon>Craniata</taxon>
        <taxon>Vertebrata</taxon>
        <taxon>Euteleostomi</taxon>
        <taxon>Mammalia</taxon>
        <taxon>Eutheria</taxon>
        <taxon>Laurasiatheria</taxon>
        <taxon>Artiodactyla</taxon>
        <taxon>Ruminantia</taxon>
        <taxon>Pecora</taxon>
        <taxon>Cervidae</taxon>
        <taxon>Odocoileinae</taxon>
        <taxon>Rangifer</taxon>
    </lineage>
</organism>
<sequence>MYPATPPQTSAQSGHLIQQHLSQRPRHHTVVYCMLTCSQEKSNEEDAPGLPLPVGPSPAAEATLGSDGSTARVLPLCPGNPCCSLVPVGTPHKGMAGARMALGVCPGSSFPATEERSWSQSRQGPGDLRCEGLDA</sequence>
<protein>
    <submittedName>
        <fullName evidence="1">Uncharacterized protein</fullName>
    </submittedName>
</protein>
<reference evidence="1" key="2">
    <citation type="submission" date="2025-03" db="EMBL/GenBank/DDBJ databases">
        <authorList>
            <consortium name="ELIXIR-Norway"/>
            <consortium name="Elixir Norway"/>
        </authorList>
    </citation>
    <scope>NUCLEOTIDE SEQUENCE</scope>
</reference>
<evidence type="ECO:0000313" key="2">
    <source>
        <dbReference type="Proteomes" id="UP001162501"/>
    </source>
</evidence>
<proteinExistence type="predicted"/>
<gene>
    <name evidence="1" type="ORF">MRATA1EN22A_LOCUS26682</name>
</gene>
<reference evidence="1" key="1">
    <citation type="submission" date="2023-05" db="EMBL/GenBank/DDBJ databases">
        <authorList>
            <consortium name="ELIXIR-Norway"/>
        </authorList>
    </citation>
    <scope>NUCLEOTIDE SEQUENCE</scope>
</reference>
<accession>A0AC60A4R5</accession>